<dbReference type="PANTHER" id="PTHR33222:SF3">
    <property type="entry name" value="PROTEIN CURVATURE THYLAKOID 1C, CHLOROPLASTIC"/>
    <property type="match status" value="1"/>
</dbReference>
<dbReference type="InterPro" id="IPR025564">
    <property type="entry name" value="CAAD_dom"/>
</dbReference>
<reference evidence="4" key="1">
    <citation type="submission" date="2024-03" db="EMBL/GenBank/DDBJ databases">
        <authorList>
            <consortium name="ELIXIR-Norway"/>
            <consortium name="Elixir Norway"/>
        </authorList>
    </citation>
    <scope>NUCLEOTIDE SEQUENCE</scope>
</reference>
<dbReference type="Pfam" id="PF14159">
    <property type="entry name" value="CAAD"/>
    <property type="match status" value="1"/>
</dbReference>
<dbReference type="InterPro" id="IPR033344">
    <property type="entry name" value="CURT1"/>
</dbReference>
<accession>A0ABP1AE35</accession>
<gene>
    <name evidence="4" type="ORF">CSSPJE1EN2_LOCUS3795</name>
</gene>
<keyword evidence="2" id="KW-0812">Transmembrane</keyword>
<evidence type="ECO:0000313" key="5">
    <source>
        <dbReference type="Proteomes" id="UP001497522"/>
    </source>
</evidence>
<evidence type="ECO:0000256" key="1">
    <source>
        <dbReference type="ARBA" id="ARBA00004141"/>
    </source>
</evidence>
<evidence type="ECO:0000256" key="2">
    <source>
        <dbReference type="SAM" id="Phobius"/>
    </source>
</evidence>
<keyword evidence="2" id="KW-1133">Transmembrane helix</keyword>
<feature type="transmembrane region" description="Helical" evidence="2">
    <location>
        <begin position="137"/>
        <end position="160"/>
    </location>
</feature>
<evidence type="ECO:0000259" key="3">
    <source>
        <dbReference type="Pfam" id="PF14159"/>
    </source>
</evidence>
<keyword evidence="2" id="KW-0472">Membrane</keyword>
<keyword evidence="5" id="KW-1185">Reference proteome</keyword>
<dbReference type="PANTHER" id="PTHR33222">
    <property type="match status" value="1"/>
</dbReference>
<dbReference type="EMBL" id="OZ023712">
    <property type="protein sequence ID" value="CAK9860800.1"/>
    <property type="molecule type" value="Genomic_DNA"/>
</dbReference>
<name>A0ABP1AE35_9BRYO</name>
<dbReference type="Proteomes" id="UP001497522">
    <property type="component" value="Chromosome 11"/>
</dbReference>
<evidence type="ECO:0000313" key="4">
    <source>
        <dbReference type="EMBL" id="CAK9860800.1"/>
    </source>
</evidence>
<feature type="transmembrane region" description="Helical" evidence="2">
    <location>
        <begin position="166"/>
        <end position="187"/>
    </location>
</feature>
<proteinExistence type="predicted"/>
<comment type="subcellular location">
    <subcellularLocation>
        <location evidence="1">Membrane</location>
        <topology evidence="1">Multi-pass membrane protein</topology>
    </subcellularLocation>
</comment>
<organism evidence="4 5">
    <name type="scientific">Sphagnum jensenii</name>
    <dbReference type="NCBI Taxonomy" id="128206"/>
    <lineage>
        <taxon>Eukaryota</taxon>
        <taxon>Viridiplantae</taxon>
        <taxon>Streptophyta</taxon>
        <taxon>Embryophyta</taxon>
        <taxon>Bryophyta</taxon>
        <taxon>Sphagnophytina</taxon>
        <taxon>Sphagnopsida</taxon>
        <taxon>Sphagnales</taxon>
        <taxon>Sphagnaceae</taxon>
        <taxon>Sphagnum</taxon>
    </lineage>
</organism>
<protein>
    <recommendedName>
        <fullName evidence="3">Cyanobacterial aminoacyl-tRNA synthetase CAAD domain-containing protein</fullName>
    </recommendedName>
</protein>
<sequence>MASSAMASAAGVAMPLTTAIGSGSALAYNVTAAPVARPHMERVTRTAAVVDSPGIHKCSRRKSRFSSLLLPVPPFSGSSSVRAESRRTLTVVAKVSETETKSEISVEASEATDELEDTLKSALKSVQEAWDKLDDKLAVGGLGFAALIVLWASTGLIGAIDKLPLIPAVFEFVGILFSGWFVYRYLLFKPDREELLKVIDDAKSKITGQ</sequence>
<feature type="domain" description="Cyanobacterial aminoacyl-tRNA synthetase CAAD" evidence="3">
    <location>
        <begin position="124"/>
        <end position="208"/>
    </location>
</feature>